<feature type="non-terminal residue" evidence="8">
    <location>
        <position position="169"/>
    </location>
</feature>
<dbReference type="PANTHER" id="PTHR37824:SF1">
    <property type="entry name" value="IRON-REGULATED SURFACE DETERMINANT PROTEIN C"/>
    <property type="match status" value="1"/>
</dbReference>
<evidence type="ECO:0000256" key="5">
    <source>
        <dbReference type="ARBA" id="ARBA00023088"/>
    </source>
</evidence>
<dbReference type="AlphaFoldDB" id="A0A4Q2FII3"/>
<evidence type="ECO:0000256" key="6">
    <source>
        <dbReference type="SAM" id="MobiDB-lite"/>
    </source>
</evidence>
<evidence type="ECO:0000256" key="2">
    <source>
        <dbReference type="ARBA" id="ARBA00022512"/>
    </source>
</evidence>
<evidence type="ECO:0000256" key="4">
    <source>
        <dbReference type="ARBA" id="ARBA00022737"/>
    </source>
</evidence>
<dbReference type="Proteomes" id="UP000289485">
    <property type="component" value="Unassembled WGS sequence"/>
</dbReference>
<dbReference type="InterPro" id="IPR031477">
    <property type="entry name" value="SasG_E"/>
</dbReference>
<keyword evidence="4" id="KW-0677">Repeat</keyword>
<feature type="non-terminal residue" evidence="8">
    <location>
        <position position="1"/>
    </location>
</feature>
<dbReference type="Pfam" id="PF07501">
    <property type="entry name" value="G5"/>
    <property type="match status" value="1"/>
</dbReference>
<name>A0A4Q2FII3_STROR</name>
<dbReference type="SMART" id="SM01208">
    <property type="entry name" value="G5"/>
    <property type="match status" value="1"/>
</dbReference>
<feature type="domain" description="G5" evidence="7">
    <location>
        <begin position="29"/>
        <end position="111"/>
    </location>
</feature>
<feature type="compositionally biased region" description="Basic and acidic residues" evidence="6">
    <location>
        <begin position="86"/>
        <end position="120"/>
    </location>
</feature>
<proteinExistence type="predicted"/>
<evidence type="ECO:0000313" key="8">
    <source>
        <dbReference type="EMBL" id="RXX19767.1"/>
    </source>
</evidence>
<keyword evidence="2" id="KW-0134">Cell wall</keyword>
<keyword evidence="3" id="KW-0732">Signal</keyword>
<gene>
    <name evidence="8" type="ORF">DF216_10380</name>
</gene>
<evidence type="ECO:0000256" key="3">
    <source>
        <dbReference type="ARBA" id="ARBA00022729"/>
    </source>
</evidence>
<feature type="compositionally biased region" description="Low complexity" evidence="6">
    <location>
        <begin position="71"/>
        <end position="83"/>
    </location>
</feature>
<dbReference type="Gene3D" id="2.20.230.30">
    <property type="match status" value="1"/>
</dbReference>
<dbReference type="Pfam" id="PF17041">
    <property type="entry name" value="SasG_E"/>
    <property type="match status" value="2"/>
</dbReference>
<dbReference type="RefSeq" id="WP_206280074.1">
    <property type="nucleotide sequence ID" value="NZ_QEWJ01000038.1"/>
</dbReference>
<dbReference type="InterPro" id="IPR011098">
    <property type="entry name" value="G5_dom"/>
</dbReference>
<keyword evidence="2" id="KW-0964">Secreted</keyword>
<accession>A0A4Q2FII3</accession>
<dbReference type="Gene3D" id="2.20.230.10">
    <property type="entry name" value="Resuscitation-promoting factor rpfb"/>
    <property type="match status" value="1"/>
</dbReference>
<dbReference type="InterPro" id="IPR050436">
    <property type="entry name" value="IsdA"/>
</dbReference>
<evidence type="ECO:0000259" key="7">
    <source>
        <dbReference type="PROSITE" id="PS51109"/>
    </source>
</evidence>
<organism evidence="8 9">
    <name type="scientific">Streptococcus oralis</name>
    <dbReference type="NCBI Taxonomy" id="1303"/>
    <lineage>
        <taxon>Bacteria</taxon>
        <taxon>Bacillati</taxon>
        <taxon>Bacillota</taxon>
        <taxon>Bacilli</taxon>
        <taxon>Lactobacillales</taxon>
        <taxon>Streptococcaceae</taxon>
        <taxon>Streptococcus</taxon>
    </lineage>
</organism>
<dbReference type="PROSITE" id="PS51109">
    <property type="entry name" value="G5"/>
    <property type="match status" value="1"/>
</dbReference>
<protein>
    <submittedName>
        <fullName evidence="8">Accumulation-associated protein</fullName>
    </submittedName>
</protein>
<feature type="compositionally biased region" description="Basic and acidic residues" evidence="6">
    <location>
        <begin position="37"/>
        <end position="70"/>
    </location>
</feature>
<sequence>KEDVPGKPGVKNPDTDKVVTPPVDDVTKYGPVDGDPIVDKEEIPYETKREFDPNLKAGEEKVVQKGENGEKTITTPTTKNPLTDEVVDKGTPTEEITKDPVDEIVHYGGEEVPQGHKDEFDPNAPKGSKEDVPGKPGVKNPDTDKVVTPPVDDVTKYGPVDGDPIVDKE</sequence>
<evidence type="ECO:0000256" key="1">
    <source>
        <dbReference type="ARBA" id="ARBA00004168"/>
    </source>
</evidence>
<comment type="subcellular location">
    <subcellularLocation>
        <location evidence="1">Secreted</location>
        <location evidence="1">Cell wall</location>
        <topology evidence="1">Peptidoglycan-anchor</topology>
    </subcellularLocation>
</comment>
<dbReference type="EMBL" id="QEWJ01000038">
    <property type="protein sequence ID" value="RXX19767.1"/>
    <property type="molecule type" value="Genomic_DNA"/>
</dbReference>
<dbReference type="PANTHER" id="PTHR37824">
    <property type="entry name" value="IRON-REGULATED SURFACE DETERMINANT PROTEIN C"/>
    <property type="match status" value="1"/>
</dbReference>
<keyword evidence="5" id="KW-0572">Peptidoglycan-anchor</keyword>
<reference evidence="8 9" key="1">
    <citation type="submission" date="2018-05" db="EMBL/GenBank/DDBJ databases">
        <title>Streptococcus from otitis media.</title>
        <authorList>
            <person name="Wayes A.M."/>
            <person name="Jakubovics N.S."/>
        </authorList>
    </citation>
    <scope>NUCLEOTIDE SEQUENCE [LARGE SCALE GENOMIC DNA]</scope>
    <source>
        <strain evidence="8 9">NU43</strain>
    </source>
</reference>
<evidence type="ECO:0000313" key="9">
    <source>
        <dbReference type="Proteomes" id="UP000289485"/>
    </source>
</evidence>
<feature type="region of interest" description="Disordered" evidence="6">
    <location>
        <begin position="1"/>
        <end position="169"/>
    </location>
</feature>
<comment type="caution">
    <text evidence="8">The sequence shown here is derived from an EMBL/GenBank/DDBJ whole genome shotgun (WGS) entry which is preliminary data.</text>
</comment>